<dbReference type="InterPro" id="IPR047135">
    <property type="entry name" value="YsiQ"/>
</dbReference>
<evidence type="ECO:0000256" key="3">
    <source>
        <dbReference type="ARBA" id="ARBA00022475"/>
    </source>
</evidence>
<keyword evidence="6 7" id="KW-0472">Membrane</keyword>
<feature type="transmembrane region" description="Helical" evidence="7">
    <location>
        <begin position="196"/>
        <end position="222"/>
    </location>
</feature>
<dbReference type="OrthoDB" id="9780160at2"/>
<keyword evidence="2" id="KW-0813">Transport</keyword>
<keyword evidence="4 7" id="KW-0812">Transmembrane</keyword>
<dbReference type="NCBIfam" id="TIGR00797">
    <property type="entry name" value="matE"/>
    <property type="match status" value="1"/>
</dbReference>
<proteinExistence type="predicted"/>
<dbReference type="GO" id="GO:0015297">
    <property type="term" value="F:antiporter activity"/>
    <property type="evidence" value="ECO:0007669"/>
    <property type="project" value="InterPro"/>
</dbReference>
<dbReference type="eggNOG" id="COG0534">
    <property type="taxonomic scope" value="Bacteria"/>
</dbReference>
<dbReference type="InterPro" id="IPR002528">
    <property type="entry name" value="MATE_fam"/>
</dbReference>
<feature type="transmembrane region" description="Helical" evidence="7">
    <location>
        <begin position="327"/>
        <end position="349"/>
    </location>
</feature>
<feature type="transmembrane region" description="Helical" evidence="7">
    <location>
        <begin position="136"/>
        <end position="157"/>
    </location>
</feature>
<evidence type="ECO:0000256" key="5">
    <source>
        <dbReference type="ARBA" id="ARBA00022989"/>
    </source>
</evidence>
<dbReference type="RefSeq" id="WP_023355333.1">
    <property type="nucleotide sequence ID" value="NZ_KI535369.1"/>
</dbReference>
<dbReference type="Proteomes" id="UP000018227">
    <property type="component" value="Unassembled WGS sequence"/>
</dbReference>
<name>V2XJJ2_9FIRM</name>
<protein>
    <submittedName>
        <fullName evidence="8">MATE efflux family protein</fullName>
    </submittedName>
</protein>
<dbReference type="AlphaFoldDB" id="V2XJJ2"/>
<dbReference type="STRING" id="592026.GCWU0000282_002473"/>
<evidence type="ECO:0000313" key="8">
    <source>
        <dbReference type="EMBL" id="ESL02339.1"/>
    </source>
</evidence>
<evidence type="ECO:0000313" key="9">
    <source>
        <dbReference type="Proteomes" id="UP000018227"/>
    </source>
</evidence>
<comment type="caution">
    <text evidence="8">The sequence shown here is derived from an EMBL/GenBank/DDBJ whole genome shotgun (WGS) entry which is preliminary data.</text>
</comment>
<organism evidence="8 9">
    <name type="scientific">Catonella morbi ATCC 51271</name>
    <dbReference type="NCBI Taxonomy" id="592026"/>
    <lineage>
        <taxon>Bacteria</taxon>
        <taxon>Bacillati</taxon>
        <taxon>Bacillota</taxon>
        <taxon>Clostridia</taxon>
        <taxon>Lachnospirales</taxon>
        <taxon>Lachnospiraceae</taxon>
        <taxon>Catonella</taxon>
    </lineage>
</organism>
<evidence type="ECO:0000256" key="6">
    <source>
        <dbReference type="ARBA" id="ARBA00023136"/>
    </source>
</evidence>
<dbReference type="PANTHER" id="PTHR42925">
    <property type="entry name" value="MULTIDRUG AND TOXIN EFFLUX PROTEIN MATE FAMILY"/>
    <property type="match status" value="1"/>
</dbReference>
<feature type="transmembrane region" description="Helical" evidence="7">
    <location>
        <begin position="243"/>
        <end position="264"/>
    </location>
</feature>
<keyword evidence="5 7" id="KW-1133">Transmembrane helix</keyword>
<feature type="transmembrane region" description="Helical" evidence="7">
    <location>
        <begin position="91"/>
        <end position="116"/>
    </location>
</feature>
<evidence type="ECO:0000256" key="4">
    <source>
        <dbReference type="ARBA" id="ARBA00022692"/>
    </source>
</evidence>
<dbReference type="InterPro" id="IPR048279">
    <property type="entry name" value="MdtK-like"/>
</dbReference>
<keyword evidence="3" id="KW-1003">Cell membrane</keyword>
<dbReference type="EMBL" id="ACIL03000016">
    <property type="protein sequence ID" value="ESL02339.1"/>
    <property type="molecule type" value="Genomic_DNA"/>
</dbReference>
<dbReference type="PIRSF" id="PIRSF006603">
    <property type="entry name" value="DinF"/>
    <property type="match status" value="1"/>
</dbReference>
<feature type="transmembrane region" description="Helical" evidence="7">
    <location>
        <begin position="361"/>
        <end position="380"/>
    </location>
</feature>
<feature type="transmembrane region" description="Helical" evidence="7">
    <location>
        <begin position="284"/>
        <end position="306"/>
    </location>
</feature>
<dbReference type="HOGENOM" id="CLU_012893_5_1_9"/>
<keyword evidence="9" id="KW-1185">Reference proteome</keyword>
<evidence type="ECO:0000256" key="7">
    <source>
        <dbReference type="SAM" id="Phobius"/>
    </source>
</evidence>
<reference evidence="8 9" key="1">
    <citation type="submission" date="2013-06" db="EMBL/GenBank/DDBJ databases">
        <authorList>
            <person name="Weinstock G."/>
            <person name="Sodergren E."/>
            <person name="Clifton S."/>
            <person name="Fulton L."/>
            <person name="Fulton B."/>
            <person name="Courtney L."/>
            <person name="Fronick C."/>
            <person name="Harrison M."/>
            <person name="Strong C."/>
            <person name="Farmer C."/>
            <person name="Delahaunty K."/>
            <person name="Markovic C."/>
            <person name="Hall O."/>
            <person name="Minx P."/>
            <person name="Tomlinson C."/>
            <person name="Mitreva M."/>
            <person name="Nelson J."/>
            <person name="Hou S."/>
            <person name="Wollam A."/>
            <person name="Pepin K.H."/>
            <person name="Johnson M."/>
            <person name="Bhonagiri V."/>
            <person name="Nash W.E."/>
            <person name="Warren W."/>
            <person name="Chinwalla A."/>
            <person name="Mardis E.R."/>
            <person name="Wilson R.K."/>
        </authorList>
    </citation>
    <scope>NUCLEOTIDE SEQUENCE [LARGE SCALE GENOMIC DNA]</scope>
    <source>
        <strain evidence="8 9">ATCC 51271</strain>
    </source>
</reference>
<sequence length="456" mass="49983">MKIGFNISKEQKKFYKALFALVIPITIQNFISSAVNSADVLMLGYVGQSELAAVSLANQFQFLLWGFFFGVTSGVTILASQYWGKRDTDSIQAVMGIAIKISVVVTALLSICAILFPKQLMTIYTNDDLLRQIGASYLRIIGISYLLLSFSQVYLCTIRSMERVKLSTAISSVALGLNVALNAVFIFGLLGMPKLGVVGVGIATLISRVVEVSLCVADAAKAKIFKIDLKLMFGHHKLLFKDFVKYATPALANDFLWTVAFSTYSIIMGHMNEDVVAAGSVASTVRNLCSIACFAMAGGASVLLGIKIGEGKMEEAKEYATRSCHATLGLGVLTGLIILAVRPIVFMSFTLSEQAYNYLDIMLIISSYYVIGQAMNTLLIAGIFRAGGDSRFGLICDTITMWVVAVPLGFLSAFVLKLPPMVVYFILCLDEFWKIPVVYKHYKSFKWLQNITRELE</sequence>
<evidence type="ECO:0000256" key="1">
    <source>
        <dbReference type="ARBA" id="ARBA00004651"/>
    </source>
</evidence>
<evidence type="ECO:0000256" key="2">
    <source>
        <dbReference type="ARBA" id="ARBA00022448"/>
    </source>
</evidence>
<comment type="subcellular location">
    <subcellularLocation>
        <location evidence="1">Cell membrane</location>
        <topology evidence="1">Multi-pass membrane protein</topology>
    </subcellularLocation>
</comment>
<accession>V2XJJ2</accession>
<dbReference type="GO" id="GO:0042910">
    <property type="term" value="F:xenobiotic transmembrane transporter activity"/>
    <property type="evidence" value="ECO:0007669"/>
    <property type="project" value="InterPro"/>
</dbReference>
<gene>
    <name evidence="8" type="ORF">GCWU0000282_002473</name>
</gene>
<dbReference type="PANTHER" id="PTHR42925:SF2">
    <property type="entry name" value="NA+ DRIVEN MULTIDRUG EFFLUX PUMP"/>
    <property type="match status" value="1"/>
</dbReference>
<feature type="transmembrane region" description="Helical" evidence="7">
    <location>
        <begin position="392"/>
        <end position="415"/>
    </location>
</feature>
<feature type="transmembrane region" description="Helical" evidence="7">
    <location>
        <begin position="169"/>
        <end position="190"/>
    </location>
</feature>
<dbReference type="GO" id="GO:0005886">
    <property type="term" value="C:plasma membrane"/>
    <property type="evidence" value="ECO:0007669"/>
    <property type="project" value="UniProtKB-SubCell"/>
</dbReference>
<dbReference type="CDD" id="cd13134">
    <property type="entry name" value="MATE_like_8"/>
    <property type="match status" value="1"/>
</dbReference>
<feature type="transmembrane region" description="Helical" evidence="7">
    <location>
        <begin position="61"/>
        <end position="79"/>
    </location>
</feature>
<dbReference type="Pfam" id="PF01554">
    <property type="entry name" value="MatE"/>
    <property type="match status" value="2"/>
</dbReference>